<dbReference type="AlphaFoldDB" id="A0A0J7K980"/>
<dbReference type="OrthoDB" id="7554291at2759"/>
<dbReference type="EMBL" id="LBMM01011207">
    <property type="protein sequence ID" value="KMQ86968.1"/>
    <property type="molecule type" value="Genomic_DNA"/>
</dbReference>
<reference evidence="1 2" key="1">
    <citation type="submission" date="2015-04" db="EMBL/GenBank/DDBJ databases">
        <title>Lasius niger genome sequencing.</title>
        <authorList>
            <person name="Konorov E.A."/>
            <person name="Nikitin M.A."/>
            <person name="Kirill M.V."/>
            <person name="Chang P."/>
        </authorList>
    </citation>
    <scope>NUCLEOTIDE SEQUENCE [LARGE SCALE GENOMIC DNA]</scope>
    <source>
        <tissue evidence="1">Whole</tissue>
    </source>
</reference>
<dbReference type="PaxDb" id="67767-A0A0J7K980"/>
<dbReference type="Proteomes" id="UP000036403">
    <property type="component" value="Unassembled WGS sequence"/>
</dbReference>
<keyword evidence="2" id="KW-1185">Reference proteome</keyword>
<dbReference type="STRING" id="67767.A0A0J7K980"/>
<comment type="caution">
    <text evidence="1">The sequence shown here is derived from an EMBL/GenBank/DDBJ whole genome shotgun (WGS) entry which is preliminary data.</text>
</comment>
<gene>
    <name evidence="1" type="ORF">RF55_13900</name>
</gene>
<organism evidence="1 2">
    <name type="scientific">Lasius niger</name>
    <name type="common">Black garden ant</name>
    <dbReference type="NCBI Taxonomy" id="67767"/>
    <lineage>
        <taxon>Eukaryota</taxon>
        <taxon>Metazoa</taxon>
        <taxon>Ecdysozoa</taxon>
        <taxon>Arthropoda</taxon>
        <taxon>Hexapoda</taxon>
        <taxon>Insecta</taxon>
        <taxon>Pterygota</taxon>
        <taxon>Neoptera</taxon>
        <taxon>Endopterygota</taxon>
        <taxon>Hymenoptera</taxon>
        <taxon>Apocrita</taxon>
        <taxon>Aculeata</taxon>
        <taxon>Formicoidea</taxon>
        <taxon>Formicidae</taxon>
        <taxon>Formicinae</taxon>
        <taxon>Lasius</taxon>
        <taxon>Lasius</taxon>
    </lineage>
</organism>
<evidence type="ECO:0000313" key="2">
    <source>
        <dbReference type="Proteomes" id="UP000036403"/>
    </source>
</evidence>
<proteinExistence type="predicted"/>
<name>A0A0J7K980_LASNI</name>
<dbReference type="PANTHER" id="PTHR33053:SF9">
    <property type="entry name" value="AGAP000105-PA"/>
    <property type="match status" value="1"/>
</dbReference>
<accession>A0A0J7K980</accession>
<protein>
    <submittedName>
        <fullName evidence="1">Uncharacterized protein</fullName>
    </submittedName>
</protein>
<sequence>MYLGVNGGERASVLNDDGNSELSSSNGEADYLLVEETDDEAELRTASVTEEDVEKLEDDYFFENNEIEELRDWALKGNPTIPHTRIDELLLILRKRLLPDLPKTAKTFLQTMKAQYDIEINKQDASEFVYFDISEQLKRIFQAILANSVPSFCEENVYKPFPVAIYLGNHKPGDVNKYLHQFIIEIIELQADGLLINGQRFSICIKRFICDRPARAFLKCIKSHGGYWACERCNVRENRVEKRVIYPVNESVEQRRVLP</sequence>
<dbReference type="PANTHER" id="PTHR33053">
    <property type="entry name" value="PROTEIN, PUTATIVE-RELATED"/>
    <property type="match status" value="1"/>
</dbReference>
<evidence type="ECO:0000313" key="1">
    <source>
        <dbReference type="EMBL" id="KMQ86968.1"/>
    </source>
</evidence>